<evidence type="ECO:0000259" key="2">
    <source>
        <dbReference type="PROSITE" id="PS50887"/>
    </source>
</evidence>
<dbReference type="Gene3D" id="3.30.70.270">
    <property type="match status" value="1"/>
</dbReference>
<name>A0A163Q293_9BACL</name>
<feature type="transmembrane region" description="Helical" evidence="1">
    <location>
        <begin position="41"/>
        <end position="62"/>
    </location>
</feature>
<sequence length="573" mass="65258">MTMRMANRKKRLYLVIAWVFLFPLAIWTATQMTNNHSEMNFIDLGIISLLAIVVSCFPIKVLSSNISFMSGINLAVFLYFGLAAALYMTLLSVIAMFLSLKIHIIKEYYRYMANTLMFSWIIICESTVFHLLGGDIGAFEVNESINLIPVIAYVGTGLVLNHVAIYLIVKYLYEEEVAFFERDAVWDFVSEVLAIPVGLMLFVLYSQLGRPGIFYVGLPFLSLSIIINLYHSSQQINDALQKASEIGQQLSEHLKVNHILDVFIERLIGFMNVDFAFIYDADAGEHLKIIRQYESEEGILTAVPIKKHEAISGRVWATGKSIRYSKLRAWRKISELFFQGKAQSVLSVPMIRNQRIVGIITFASKDKHAFHKHHLIILEILANYLAVAIDNARNYESTKLKSEQCPLTGLYNYRYFEDLLTTMYQNYEYFRKEFSVILLDIDHFKKVNDTYGHQSGNEVLILLAKRLERFIGDRGTVARYGGEEFIIVLPESGERECLFLAEQLRSVISDIGFEIQNDLTDQMRHNIYITASIGVATAPHQGEDALTLVRNADRAMYTGAKQQGRNKVAAYVG</sequence>
<dbReference type="SMART" id="SM00267">
    <property type="entry name" value="GGDEF"/>
    <property type="match status" value="1"/>
</dbReference>
<feature type="domain" description="GGDEF" evidence="2">
    <location>
        <begin position="432"/>
        <end position="573"/>
    </location>
</feature>
<dbReference type="Gene3D" id="3.30.450.40">
    <property type="match status" value="1"/>
</dbReference>
<comment type="caution">
    <text evidence="3">The sequence shown here is derived from an EMBL/GenBank/DDBJ whole genome shotgun (WGS) entry which is preliminary data.</text>
</comment>
<reference evidence="4" key="1">
    <citation type="submission" date="2016-01" db="EMBL/GenBank/DDBJ databases">
        <title>Draft genome of Chromobacterium sp. F49.</title>
        <authorList>
            <person name="Hong K.W."/>
        </authorList>
    </citation>
    <scope>NUCLEOTIDE SEQUENCE [LARGE SCALE GENOMIC DNA]</scope>
    <source>
        <strain evidence="4">P7IIIA</strain>
    </source>
</reference>
<protein>
    <recommendedName>
        <fullName evidence="2">GGDEF domain-containing protein</fullName>
    </recommendedName>
</protein>
<dbReference type="InterPro" id="IPR003018">
    <property type="entry name" value="GAF"/>
</dbReference>
<feature type="transmembrane region" description="Helical" evidence="1">
    <location>
        <begin position="74"/>
        <end position="98"/>
    </location>
</feature>
<dbReference type="AlphaFoldDB" id="A0A163Q293"/>
<keyword evidence="4" id="KW-1185">Reference proteome</keyword>
<dbReference type="Pfam" id="PF00990">
    <property type="entry name" value="GGDEF"/>
    <property type="match status" value="1"/>
</dbReference>
<keyword evidence="1" id="KW-0472">Membrane</keyword>
<dbReference type="Pfam" id="PF13185">
    <property type="entry name" value="GAF_2"/>
    <property type="match status" value="1"/>
</dbReference>
<feature type="transmembrane region" description="Helical" evidence="1">
    <location>
        <begin position="118"/>
        <end position="138"/>
    </location>
</feature>
<feature type="transmembrane region" description="Helical" evidence="1">
    <location>
        <begin position="185"/>
        <end position="205"/>
    </location>
</feature>
<dbReference type="GO" id="GO:0005886">
    <property type="term" value="C:plasma membrane"/>
    <property type="evidence" value="ECO:0007669"/>
    <property type="project" value="TreeGrafter"/>
</dbReference>
<gene>
    <name evidence="3" type="ORF">AWM68_09965</name>
</gene>
<proteinExistence type="predicted"/>
<keyword evidence="1" id="KW-1133">Transmembrane helix</keyword>
<dbReference type="SUPFAM" id="SSF55073">
    <property type="entry name" value="Nucleotide cyclase"/>
    <property type="match status" value="1"/>
</dbReference>
<dbReference type="GO" id="GO:0043709">
    <property type="term" value="P:cell adhesion involved in single-species biofilm formation"/>
    <property type="evidence" value="ECO:0007669"/>
    <property type="project" value="TreeGrafter"/>
</dbReference>
<dbReference type="NCBIfam" id="TIGR00254">
    <property type="entry name" value="GGDEF"/>
    <property type="match status" value="1"/>
</dbReference>
<dbReference type="InterPro" id="IPR029016">
    <property type="entry name" value="GAF-like_dom_sf"/>
</dbReference>
<evidence type="ECO:0000313" key="3">
    <source>
        <dbReference type="EMBL" id="KZE64466.1"/>
    </source>
</evidence>
<dbReference type="EMBL" id="LRFC01000037">
    <property type="protein sequence ID" value="KZE64466.1"/>
    <property type="molecule type" value="Genomic_DNA"/>
</dbReference>
<dbReference type="PANTHER" id="PTHR45138">
    <property type="entry name" value="REGULATORY COMPONENTS OF SENSORY TRANSDUCTION SYSTEM"/>
    <property type="match status" value="1"/>
</dbReference>
<dbReference type="PROSITE" id="PS50887">
    <property type="entry name" value="GGDEF"/>
    <property type="match status" value="1"/>
</dbReference>
<dbReference type="InterPro" id="IPR050469">
    <property type="entry name" value="Diguanylate_Cyclase"/>
</dbReference>
<feature type="transmembrane region" description="Helical" evidence="1">
    <location>
        <begin position="12"/>
        <end position="29"/>
    </location>
</feature>
<evidence type="ECO:0000256" key="1">
    <source>
        <dbReference type="SAM" id="Phobius"/>
    </source>
</evidence>
<evidence type="ECO:0000313" key="4">
    <source>
        <dbReference type="Proteomes" id="UP000076567"/>
    </source>
</evidence>
<dbReference type="InterPro" id="IPR029787">
    <property type="entry name" value="Nucleotide_cyclase"/>
</dbReference>
<dbReference type="SUPFAM" id="SSF55781">
    <property type="entry name" value="GAF domain-like"/>
    <property type="match status" value="1"/>
</dbReference>
<dbReference type="Proteomes" id="UP000076567">
    <property type="component" value="Unassembled WGS sequence"/>
</dbReference>
<dbReference type="SMART" id="SM00065">
    <property type="entry name" value="GAF"/>
    <property type="match status" value="1"/>
</dbReference>
<accession>A0A163Q293</accession>
<keyword evidence="1" id="KW-0812">Transmembrane</keyword>
<dbReference type="InterPro" id="IPR000160">
    <property type="entry name" value="GGDEF_dom"/>
</dbReference>
<dbReference type="InterPro" id="IPR043128">
    <property type="entry name" value="Rev_trsase/Diguanyl_cyclase"/>
</dbReference>
<organism evidence="3 4">
    <name type="scientific">Fictibacillus phosphorivorans</name>
    <dbReference type="NCBI Taxonomy" id="1221500"/>
    <lineage>
        <taxon>Bacteria</taxon>
        <taxon>Bacillati</taxon>
        <taxon>Bacillota</taxon>
        <taxon>Bacilli</taxon>
        <taxon>Bacillales</taxon>
        <taxon>Fictibacillaceae</taxon>
        <taxon>Fictibacillus</taxon>
    </lineage>
</organism>
<dbReference type="OrthoDB" id="9759607at2"/>
<feature type="transmembrane region" description="Helical" evidence="1">
    <location>
        <begin position="150"/>
        <end position="173"/>
    </location>
</feature>
<dbReference type="PANTHER" id="PTHR45138:SF9">
    <property type="entry name" value="DIGUANYLATE CYCLASE DGCM-RELATED"/>
    <property type="match status" value="1"/>
</dbReference>
<dbReference type="GO" id="GO:1902201">
    <property type="term" value="P:negative regulation of bacterial-type flagellum-dependent cell motility"/>
    <property type="evidence" value="ECO:0007669"/>
    <property type="project" value="TreeGrafter"/>
</dbReference>
<dbReference type="RefSeq" id="WP_066243429.1">
    <property type="nucleotide sequence ID" value="NZ_LRFC01000037.1"/>
</dbReference>
<feature type="transmembrane region" description="Helical" evidence="1">
    <location>
        <begin position="212"/>
        <end position="231"/>
    </location>
</feature>
<dbReference type="CDD" id="cd01949">
    <property type="entry name" value="GGDEF"/>
    <property type="match status" value="1"/>
</dbReference>
<dbReference type="GO" id="GO:0052621">
    <property type="term" value="F:diguanylate cyclase activity"/>
    <property type="evidence" value="ECO:0007669"/>
    <property type="project" value="TreeGrafter"/>
</dbReference>
<dbReference type="FunFam" id="3.30.70.270:FF:000001">
    <property type="entry name" value="Diguanylate cyclase domain protein"/>
    <property type="match status" value="1"/>
</dbReference>